<proteinExistence type="predicted"/>
<dbReference type="EMBL" id="JAXQNO010000024">
    <property type="protein sequence ID" value="KAK4763146.1"/>
    <property type="molecule type" value="Genomic_DNA"/>
</dbReference>
<name>A0AAN7KFM4_TRANT</name>
<reference evidence="1 2" key="1">
    <citation type="journal article" date="2023" name="Hortic Res">
        <title>Pangenome of water caltrop reveals structural variations and asymmetric subgenome divergence after allopolyploidization.</title>
        <authorList>
            <person name="Zhang X."/>
            <person name="Chen Y."/>
            <person name="Wang L."/>
            <person name="Yuan Y."/>
            <person name="Fang M."/>
            <person name="Shi L."/>
            <person name="Lu R."/>
            <person name="Comes H.P."/>
            <person name="Ma Y."/>
            <person name="Chen Y."/>
            <person name="Huang G."/>
            <person name="Zhou Y."/>
            <person name="Zheng Z."/>
            <person name="Qiu Y."/>
        </authorList>
    </citation>
    <scope>NUCLEOTIDE SEQUENCE [LARGE SCALE GENOMIC DNA]</scope>
    <source>
        <strain evidence="1">F231</strain>
    </source>
</reference>
<comment type="caution">
    <text evidence="1">The sequence shown here is derived from an EMBL/GenBank/DDBJ whole genome shotgun (WGS) entry which is preliminary data.</text>
</comment>
<evidence type="ECO:0000313" key="2">
    <source>
        <dbReference type="Proteomes" id="UP001346149"/>
    </source>
</evidence>
<dbReference type="AlphaFoldDB" id="A0AAN7KFM4"/>
<keyword evidence="2" id="KW-1185">Reference proteome</keyword>
<evidence type="ECO:0000313" key="1">
    <source>
        <dbReference type="EMBL" id="KAK4763146.1"/>
    </source>
</evidence>
<protein>
    <submittedName>
        <fullName evidence="1">Uncharacterized protein</fullName>
    </submittedName>
</protein>
<sequence length="58" mass="6419">MSGLHLVPSFMCSPDCRERQTIFIHDRIAMDMSGKHKQQIVGDPGEAEVGAEFEALTT</sequence>
<accession>A0AAN7KFM4</accession>
<gene>
    <name evidence="1" type="ORF">SAY86_008914</name>
</gene>
<organism evidence="1 2">
    <name type="scientific">Trapa natans</name>
    <name type="common">Water chestnut</name>
    <dbReference type="NCBI Taxonomy" id="22666"/>
    <lineage>
        <taxon>Eukaryota</taxon>
        <taxon>Viridiplantae</taxon>
        <taxon>Streptophyta</taxon>
        <taxon>Embryophyta</taxon>
        <taxon>Tracheophyta</taxon>
        <taxon>Spermatophyta</taxon>
        <taxon>Magnoliopsida</taxon>
        <taxon>eudicotyledons</taxon>
        <taxon>Gunneridae</taxon>
        <taxon>Pentapetalae</taxon>
        <taxon>rosids</taxon>
        <taxon>malvids</taxon>
        <taxon>Myrtales</taxon>
        <taxon>Lythraceae</taxon>
        <taxon>Trapa</taxon>
    </lineage>
</organism>
<dbReference type="Proteomes" id="UP001346149">
    <property type="component" value="Unassembled WGS sequence"/>
</dbReference>